<evidence type="ECO:0000313" key="2">
    <source>
        <dbReference type="EMBL" id="RAI74222.1"/>
    </source>
</evidence>
<sequence length="178" mass="19890">MLFFCYTRKLLLLSSALLLFTSSNFAQSIEAVDGETDKSVFYKLNKGLECEFIHDNVLVLTKGRLIQVDSSTFRLEDAIGQYVIVPISRVVKLKKCSCRPREQRNSRWPDGYQTILGPPLTSTQQSNKMATRLSRATLGSAVLGVNPAMSAMSALTKPQPKAPAAYKYWEFIAHPEPN</sequence>
<reference evidence="2 3" key="1">
    <citation type="submission" date="2018-06" db="EMBL/GenBank/DDBJ databases">
        <title>Spirosoma sp. HMF3257 Genome sequencing and assembly.</title>
        <authorList>
            <person name="Kang H."/>
            <person name="Cha I."/>
            <person name="Kim H."/>
            <person name="Kang J."/>
            <person name="Joh K."/>
        </authorList>
    </citation>
    <scope>NUCLEOTIDE SEQUENCE [LARGE SCALE GENOMIC DNA]</scope>
    <source>
        <strain evidence="2 3">HMF3257</strain>
    </source>
</reference>
<keyword evidence="1" id="KW-0732">Signal</keyword>
<evidence type="ECO:0000256" key="1">
    <source>
        <dbReference type="SAM" id="SignalP"/>
    </source>
</evidence>
<feature type="chain" id="PRO_5016279242" evidence="1">
    <location>
        <begin position="27"/>
        <end position="178"/>
    </location>
</feature>
<organism evidence="2 3">
    <name type="scientific">Spirosoma telluris</name>
    <dbReference type="NCBI Taxonomy" id="2183553"/>
    <lineage>
        <taxon>Bacteria</taxon>
        <taxon>Pseudomonadati</taxon>
        <taxon>Bacteroidota</taxon>
        <taxon>Cytophagia</taxon>
        <taxon>Cytophagales</taxon>
        <taxon>Cytophagaceae</taxon>
        <taxon>Spirosoma</taxon>
    </lineage>
</organism>
<protein>
    <submittedName>
        <fullName evidence="2">Uncharacterized protein</fullName>
    </submittedName>
</protein>
<accession>A0A327NG24</accession>
<keyword evidence="3" id="KW-1185">Reference proteome</keyword>
<proteinExistence type="predicted"/>
<evidence type="ECO:0000313" key="3">
    <source>
        <dbReference type="Proteomes" id="UP000249016"/>
    </source>
</evidence>
<dbReference type="Proteomes" id="UP000249016">
    <property type="component" value="Unassembled WGS sequence"/>
</dbReference>
<dbReference type="AlphaFoldDB" id="A0A327NG24"/>
<name>A0A327NG24_9BACT</name>
<feature type="signal peptide" evidence="1">
    <location>
        <begin position="1"/>
        <end position="26"/>
    </location>
</feature>
<dbReference type="RefSeq" id="WP_111341099.1">
    <property type="nucleotide sequence ID" value="NZ_WPIM01000001.1"/>
</dbReference>
<gene>
    <name evidence="2" type="ORF">HMF3257_07580</name>
</gene>
<comment type="caution">
    <text evidence="2">The sequence shown here is derived from an EMBL/GenBank/DDBJ whole genome shotgun (WGS) entry which is preliminary data.</text>
</comment>
<dbReference type="EMBL" id="QLII01000001">
    <property type="protein sequence ID" value="RAI74222.1"/>
    <property type="molecule type" value="Genomic_DNA"/>
</dbReference>